<dbReference type="RefSeq" id="WP_127741987.1">
    <property type="nucleotide sequence ID" value="NZ_RZTZ01000018.1"/>
</dbReference>
<dbReference type="PANTHER" id="PTHR32089">
    <property type="entry name" value="METHYL-ACCEPTING CHEMOTAXIS PROTEIN MCPB"/>
    <property type="match status" value="1"/>
</dbReference>
<dbReference type="GO" id="GO:0005886">
    <property type="term" value="C:plasma membrane"/>
    <property type="evidence" value="ECO:0007669"/>
    <property type="project" value="UniProtKB-SubCell"/>
</dbReference>
<dbReference type="Pfam" id="PF00015">
    <property type="entry name" value="MCPsignal"/>
    <property type="match status" value="1"/>
</dbReference>
<comment type="caution">
    <text evidence="11">The sequence shown here is derived from an EMBL/GenBank/DDBJ whole genome shotgun (WGS) entry which is preliminary data.</text>
</comment>
<evidence type="ECO:0000256" key="6">
    <source>
        <dbReference type="PROSITE-ProRule" id="PRU00284"/>
    </source>
</evidence>
<dbReference type="InterPro" id="IPR004089">
    <property type="entry name" value="MCPsignal_dom"/>
</dbReference>
<protein>
    <submittedName>
        <fullName evidence="11">Methyl-accepting chemotaxis protein</fullName>
    </submittedName>
</protein>
<dbReference type="InterPro" id="IPR024478">
    <property type="entry name" value="HlyB_4HB_MCP"/>
</dbReference>
<dbReference type="CDD" id="cd06225">
    <property type="entry name" value="HAMP"/>
    <property type="match status" value="1"/>
</dbReference>
<evidence type="ECO:0000259" key="10">
    <source>
        <dbReference type="PROSITE" id="PS50885"/>
    </source>
</evidence>
<reference evidence="11 12" key="1">
    <citation type="submission" date="2019-01" db="EMBL/GenBank/DDBJ databases">
        <title>Bacillus sp. M5HDSG1-1, whole genome shotgun sequence.</title>
        <authorList>
            <person name="Tuo L."/>
        </authorList>
    </citation>
    <scope>NUCLEOTIDE SEQUENCE [LARGE SCALE GENOMIC DNA]</scope>
    <source>
        <strain evidence="11 12">M5HDSG1-1</strain>
    </source>
</reference>
<keyword evidence="4 6" id="KW-0807">Transducer</keyword>
<feature type="domain" description="Methyl-accepting transducer" evidence="9">
    <location>
        <begin position="277"/>
        <end position="513"/>
    </location>
</feature>
<evidence type="ECO:0000256" key="8">
    <source>
        <dbReference type="SAM" id="Phobius"/>
    </source>
</evidence>
<dbReference type="PROSITE" id="PS50111">
    <property type="entry name" value="CHEMOTAXIS_TRANSDUC_2"/>
    <property type="match status" value="1"/>
</dbReference>
<evidence type="ECO:0000256" key="3">
    <source>
        <dbReference type="ARBA" id="ARBA00023136"/>
    </source>
</evidence>
<dbReference type="Gene3D" id="1.10.287.950">
    <property type="entry name" value="Methyl-accepting chemotaxis protein"/>
    <property type="match status" value="1"/>
</dbReference>
<feature type="domain" description="HAMP" evidence="10">
    <location>
        <begin position="205"/>
        <end position="258"/>
    </location>
</feature>
<evidence type="ECO:0000256" key="7">
    <source>
        <dbReference type="SAM" id="Coils"/>
    </source>
</evidence>
<evidence type="ECO:0000313" key="11">
    <source>
        <dbReference type="EMBL" id="RVT57197.1"/>
    </source>
</evidence>
<dbReference type="CDD" id="cd11386">
    <property type="entry name" value="MCP_signal"/>
    <property type="match status" value="1"/>
</dbReference>
<dbReference type="EMBL" id="RZTZ01000018">
    <property type="protein sequence ID" value="RVT57197.1"/>
    <property type="molecule type" value="Genomic_DNA"/>
</dbReference>
<dbReference type="SUPFAM" id="SSF58104">
    <property type="entry name" value="Methyl-accepting chemotaxis protein (MCP) signaling domain"/>
    <property type="match status" value="1"/>
</dbReference>
<dbReference type="SMART" id="SM00283">
    <property type="entry name" value="MA"/>
    <property type="match status" value="1"/>
</dbReference>
<dbReference type="SMART" id="SM00304">
    <property type="entry name" value="HAMP"/>
    <property type="match status" value="1"/>
</dbReference>
<evidence type="ECO:0000313" key="12">
    <source>
        <dbReference type="Proteomes" id="UP000288024"/>
    </source>
</evidence>
<dbReference type="Pfam" id="PF00672">
    <property type="entry name" value="HAMP"/>
    <property type="match status" value="1"/>
</dbReference>
<dbReference type="Proteomes" id="UP000288024">
    <property type="component" value="Unassembled WGS sequence"/>
</dbReference>
<dbReference type="AlphaFoldDB" id="A0A437K407"/>
<dbReference type="PROSITE" id="PS50885">
    <property type="entry name" value="HAMP"/>
    <property type="match status" value="1"/>
</dbReference>
<gene>
    <name evidence="11" type="ORF">EM808_24970</name>
</gene>
<evidence type="ECO:0000256" key="5">
    <source>
        <dbReference type="ARBA" id="ARBA00029447"/>
    </source>
</evidence>
<keyword evidence="12" id="KW-1185">Reference proteome</keyword>
<keyword evidence="7" id="KW-0175">Coiled coil</keyword>
<keyword evidence="8" id="KW-1133">Transmembrane helix</keyword>
<evidence type="ECO:0000256" key="1">
    <source>
        <dbReference type="ARBA" id="ARBA00004236"/>
    </source>
</evidence>
<keyword evidence="2" id="KW-1003">Cell membrane</keyword>
<evidence type="ECO:0000256" key="2">
    <source>
        <dbReference type="ARBA" id="ARBA00022475"/>
    </source>
</evidence>
<comment type="subcellular location">
    <subcellularLocation>
        <location evidence="1">Cell membrane</location>
    </subcellularLocation>
</comment>
<dbReference type="Gene3D" id="6.10.340.10">
    <property type="match status" value="1"/>
</dbReference>
<comment type="similarity">
    <text evidence="5">Belongs to the methyl-accepting chemotaxis (MCP) protein family.</text>
</comment>
<proteinExistence type="inferred from homology"/>
<sequence>MKMNVRKKLFAGFFSVLILLVIVTAITNYQFRTVDESYTEAIEDRFGNLNLISKMERAILEEQIALRGYLINGNEESLNQFGNSAEDFKSSSGEFLNLKISSEARKLIEDLVEVEKQYQQVGKEAIEFKKQNRLDGITRLMQEKGNAITQKINEVGEKARIYQEKNLIETSDNLSHQVSVIRNLILFISVAAFILGVAIAIYIGKIISKPVQLISKSAEQIADGNLLIDEINIKNKDEIGHLAVSFNRMTRNLRDLIHQVSSTSEHVASSAEELLASTEQTNSATNQVVTSIQEIAGGAEIQGKNTEESVKAVSEMAIGIQRVAESISTAAKSSSHTTQQAKIGNEYIQKVIEQMTSINNSTNDTNLVIKELDNKSAQIGKIIEVITGIADQTNLLALNAAIESARAGEHGRGFAVVADEVRKLAEQSRDSASKIAHLIQVIQNDTLRVVELMGKGTNEVSQGMQLVEETEKTFNLILKSVENVNSEMQEVSVITEQMSASVEQVNSKIGQVSGIAKTSIESTSEIASASEEQLASMEEVASSSSALARMSEELRNLVGRFKV</sequence>
<dbReference type="Pfam" id="PF12729">
    <property type="entry name" value="4HB_MCP_1"/>
    <property type="match status" value="1"/>
</dbReference>
<dbReference type="GO" id="GO:0006935">
    <property type="term" value="P:chemotaxis"/>
    <property type="evidence" value="ECO:0007669"/>
    <property type="project" value="UniProtKB-ARBA"/>
</dbReference>
<dbReference type="FunFam" id="1.10.287.950:FF:000001">
    <property type="entry name" value="Methyl-accepting chemotaxis sensory transducer"/>
    <property type="match status" value="1"/>
</dbReference>
<accession>A0A437K407</accession>
<dbReference type="GO" id="GO:0007165">
    <property type="term" value="P:signal transduction"/>
    <property type="evidence" value="ECO:0007669"/>
    <property type="project" value="UniProtKB-KW"/>
</dbReference>
<evidence type="ECO:0000259" key="9">
    <source>
        <dbReference type="PROSITE" id="PS50111"/>
    </source>
</evidence>
<dbReference type="InterPro" id="IPR003660">
    <property type="entry name" value="HAMP_dom"/>
</dbReference>
<feature type="transmembrane region" description="Helical" evidence="8">
    <location>
        <begin position="184"/>
        <end position="203"/>
    </location>
</feature>
<organism evidence="11 12">
    <name type="scientific">Niallia taxi</name>
    <dbReference type="NCBI Taxonomy" id="2499688"/>
    <lineage>
        <taxon>Bacteria</taxon>
        <taxon>Bacillati</taxon>
        <taxon>Bacillota</taxon>
        <taxon>Bacilli</taxon>
        <taxon>Bacillales</taxon>
        <taxon>Bacillaceae</taxon>
        <taxon>Niallia</taxon>
    </lineage>
</organism>
<evidence type="ECO:0000256" key="4">
    <source>
        <dbReference type="ARBA" id="ARBA00023224"/>
    </source>
</evidence>
<dbReference type="PANTHER" id="PTHR32089:SF112">
    <property type="entry name" value="LYSOZYME-LIKE PROTEIN-RELATED"/>
    <property type="match status" value="1"/>
</dbReference>
<name>A0A437K407_9BACI</name>
<feature type="coiled-coil region" evidence="7">
    <location>
        <begin position="104"/>
        <end position="131"/>
    </location>
</feature>
<keyword evidence="8" id="KW-0812">Transmembrane</keyword>
<keyword evidence="3 8" id="KW-0472">Membrane</keyword>